<feature type="domain" description="Carbohydrate binding module xylan-binding" evidence="1">
    <location>
        <begin position="14"/>
        <end position="98"/>
    </location>
</feature>
<dbReference type="InterPro" id="IPR031768">
    <property type="entry name" value="CBM60_xylan-bd"/>
</dbReference>
<dbReference type="AlphaFoldDB" id="A0A9X0R5U1"/>
<evidence type="ECO:0000313" key="3">
    <source>
        <dbReference type="Proteomes" id="UP000600101"/>
    </source>
</evidence>
<accession>A0A9X0R5U1</accession>
<gene>
    <name evidence="2" type="ORF">H7965_27250</name>
</gene>
<feature type="domain" description="Carbohydrate binding module xylan-binding" evidence="1">
    <location>
        <begin position="133"/>
        <end position="223"/>
    </location>
</feature>
<protein>
    <recommendedName>
        <fullName evidence="1">Carbohydrate binding module xylan-binding domain-containing protein</fullName>
    </recommendedName>
</protein>
<organism evidence="2 3">
    <name type="scientific">Siccirubricoccus deserti</name>
    <dbReference type="NCBI Taxonomy" id="2013562"/>
    <lineage>
        <taxon>Bacteria</taxon>
        <taxon>Pseudomonadati</taxon>
        <taxon>Pseudomonadota</taxon>
        <taxon>Alphaproteobacteria</taxon>
        <taxon>Acetobacterales</taxon>
        <taxon>Roseomonadaceae</taxon>
        <taxon>Siccirubricoccus</taxon>
    </lineage>
</organism>
<proteinExistence type="predicted"/>
<dbReference type="EMBL" id="JACOMF010000097">
    <property type="protein sequence ID" value="MBC4018947.1"/>
    <property type="molecule type" value="Genomic_DNA"/>
</dbReference>
<dbReference type="Gene3D" id="2.150.10.10">
    <property type="entry name" value="Serralysin-like metalloprotease, C-terminal"/>
    <property type="match status" value="1"/>
</dbReference>
<dbReference type="RefSeq" id="WP_186773687.1">
    <property type="nucleotide sequence ID" value="NZ_JACOMF010000097.1"/>
</dbReference>
<name>A0A9X0R5U1_9PROT</name>
<dbReference type="Pfam" id="PF16841">
    <property type="entry name" value="CBM60"/>
    <property type="match status" value="2"/>
</dbReference>
<dbReference type="Proteomes" id="UP000600101">
    <property type="component" value="Unassembled WGS sequence"/>
</dbReference>
<dbReference type="SUPFAM" id="SSF51120">
    <property type="entry name" value="beta-Roll"/>
    <property type="match status" value="1"/>
</dbReference>
<dbReference type="InterPro" id="IPR011049">
    <property type="entry name" value="Serralysin-like_metalloprot_C"/>
</dbReference>
<comment type="caution">
    <text evidence="2">The sequence shown here is derived from an EMBL/GenBank/DDBJ whole genome shotgun (WGS) entry which is preliminary data.</text>
</comment>
<sequence length="405" mass="42855">MPAETTLGFGPDAVVLRISQDAYEGDAQYTINLDGAQVGGILTASALRSLGEIDTVAVLGNFPPGPHNVSVSFLNDAWGGTPNSDRNLYVESVSFEGMILTNGVSFFESGSQTVGSFVEARTTTRGFGSGRDTLELRINQDDWLGNAQYVVSVDGVPIIDVLTASAERQFGNFDTVWVSRDFGPGEHTVTVNFLNDAWGGTPDTDRNLYVERVSFNGEVLPNSTVALFGSGEHAVGTFAVPPPPEPVPLIGGSGPDRLQESIAHGDVFWGGPGADIFAFGIGVTFNPGTSGDFFATVLGTGVGPRARDVIIDFEQGEDVINLSEALRFGRRALSVNQEFGFVGTGAFSGTPDQPGPPELRYEVRGDFTIIQMDADGLSRFFGDGSVDAEIALVGMFSLEGGDFIL</sequence>
<reference evidence="2" key="1">
    <citation type="submission" date="2020-08" db="EMBL/GenBank/DDBJ databases">
        <authorList>
            <person name="Hu Y."/>
            <person name="Nguyen S.V."/>
            <person name="Li F."/>
            <person name="Fanning S."/>
        </authorList>
    </citation>
    <scope>NUCLEOTIDE SEQUENCE</scope>
    <source>
        <strain evidence="2">SYSU D8009</strain>
    </source>
</reference>
<evidence type="ECO:0000313" key="2">
    <source>
        <dbReference type="EMBL" id="MBC4018947.1"/>
    </source>
</evidence>
<evidence type="ECO:0000259" key="1">
    <source>
        <dbReference type="Pfam" id="PF16841"/>
    </source>
</evidence>
<dbReference type="Gene3D" id="2.60.60.40">
    <property type="match status" value="2"/>
</dbReference>
<keyword evidence="3" id="KW-1185">Reference proteome</keyword>